<dbReference type="InterPro" id="IPR001670">
    <property type="entry name" value="ADH_Fe/GldA"/>
</dbReference>
<dbReference type="InterPro" id="IPR039697">
    <property type="entry name" value="Alcohol_dehydrogenase_Fe"/>
</dbReference>
<dbReference type="PANTHER" id="PTHR11496:SF83">
    <property type="entry name" value="HYDROXYACID-OXOACID TRANSHYDROGENASE, MITOCHONDRIAL"/>
    <property type="match status" value="1"/>
</dbReference>
<evidence type="ECO:0000313" key="5">
    <source>
        <dbReference type="Proteomes" id="UP001210678"/>
    </source>
</evidence>
<evidence type="ECO:0000256" key="1">
    <source>
        <dbReference type="ARBA" id="ARBA00023002"/>
    </source>
</evidence>
<gene>
    <name evidence="4" type="ORF">PGX00_17070</name>
</gene>
<dbReference type="PANTHER" id="PTHR11496">
    <property type="entry name" value="ALCOHOL DEHYDROGENASE"/>
    <property type="match status" value="1"/>
</dbReference>
<comment type="caution">
    <text evidence="4">The sequence shown here is derived from an EMBL/GenBank/DDBJ whole genome shotgun (WGS) entry which is preliminary data.</text>
</comment>
<dbReference type="Pfam" id="PF00465">
    <property type="entry name" value="Fe-ADH"/>
    <property type="match status" value="1"/>
</dbReference>
<feature type="domain" description="Fe-containing alcohol dehydrogenase-like C-terminal" evidence="3">
    <location>
        <begin position="170"/>
        <end position="370"/>
    </location>
</feature>
<dbReference type="Gene3D" id="1.20.1090.10">
    <property type="entry name" value="Dehydroquinate synthase-like - alpha domain"/>
    <property type="match status" value="1"/>
</dbReference>
<evidence type="ECO:0000313" key="4">
    <source>
        <dbReference type="EMBL" id="MDB1125264.1"/>
    </source>
</evidence>
<reference evidence="4 5" key="1">
    <citation type="submission" date="2023-01" db="EMBL/GenBank/DDBJ databases">
        <title>Vibrio sp. KJ40-1 sp.nov, isolated from marine algae.</title>
        <authorList>
            <person name="Butt M."/>
            <person name="Kim J.M.J."/>
            <person name="Jeon C.O.C."/>
        </authorList>
    </citation>
    <scope>NUCLEOTIDE SEQUENCE [LARGE SCALE GENOMIC DNA]</scope>
    <source>
        <strain evidence="4 5">KJ40-1</strain>
    </source>
</reference>
<sequence length="371" mass="40474">MKKFSVKTRVYSGVGSLEYLKRFKQNKIWIVCDGFLASSPAYTRLKSMLEDDNQLFLFSDISPDPDIATIVKGIADLQSVQPDIIIGFGGGSAIDAAKAIRFFVEQSQHLPLECCIAIPTTSGTGSEVTSATVISDKEKGIKYPLFHPTIFPDIAILDPELVVTVPDNITANTGLDVLTHAIEAYVSVDANDFADALAEKAVYNIFQYLPTAYANGKCIPTRTKVHNASSMAGMAFSQAGLGLNHAIAHQLGGQFKIPHGLANAILLPHVIRHNAKDIRARKRYARLAKFCQLCPKSANDKTAVNQLIFHINKLMAKLHIQTSLRKLGVNEGHLREKQSLIMAATHADSTLATNPCTVSDNDIRHILEAIL</sequence>
<dbReference type="Pfam" id="PF25137">
    <property type="entry name" value="ADH_Fe_C"/>
    <property type="match status" value="1"/>
</dbReference>
<dbReference type="RefSeq" id="WP_272138814.1">
    <property type="nucleotide sequence ID" value="NZ_JAQLOI010000003.1"/>
</dbReference>
<dbReference type="CDD" id="cd08180">
    <property type="entry name" value="PDD"/>
    <property type="match status" value="1"/>
</dbReference>
<keyword evidence="1" id="KW-0560">Oxidoreductase</keyword>
<name>A0ABT4YW75_9VIBR</name>
<feature type="domain" description="Alcohol dehydrogenase iron-type/glycerol dehydrogenase GldA" evidence="2">
    <location>
        <begin position="8"/>
        <end position="159"/>
    </location>
</feature>
<protein>
    <submittedName>
        <fullName evidence="4">Iron-containing alcohol dehydrogenase</fullName>
    </submittedName>
</protein>
<dbReference type="Gene3D" id="3.40.50.1970">
    <property type="match status" value="1"/>
</dbReference>
<dbReference type="InterPro" id="IPR056798">
    <property type="entry name" value="ADH_Fe_C"/>
</dbReference>
<accession>A0ABT4YW75</accession>
<evidence type="ECO:0000259" key="3">
    <source>
        <dbReference type="Pfam" id="PF25137"/>
    </source>
</evidence>
<evidence type="ECO:0000259" key="2">
    <source>
        <dbReference type="Pfam" id="PF00465"/>
    </source>
</evidence>
<dbReference type="PROSITE" id="PS00913">
    <property type="entry name" value="ADH_IRON_1"/>
    <property type="match status" value="1"/>
</dbReference>
<proteinExistence type="predicted"/>
<dbReference type="InterPro" id="IPR018211">
    <property type="entry name" value="ADH_Fe_CS"/>
</dbReference>
<keyword evidence="5" id="KW-1185">Reference proteome</keyword>
<dbReference type="SUPFAM" id="SSF56796">
    <property type="entry name" value="Dehydroquinate synthase-like"/>
    <property type="match status" value="1"/>
</dbReference>
<dbReference type="Proteomes" id="UP001210678">
    <property type="component" value="Unassembled WGS sequence"/>
</dbReference>
<organism evidence="4 5">
    <name type="scientific">Vibrio algarum</name>
    <dbReference type="NCBI Taxonomy" id="3020714"/>
    <lineage>
        <taxon>Bacteria</taxon>
        <taxon>Pseudomonadati</taxon>
        <taxon>Pseudomonadota</taxon>
        <taxon>Gammaproteobacteria</taxon>
        <taxon>Vibrionales</taxon>
        <taxon>Vibrionaceae</taxon>
        <taxon>Vibrio</taxon>
    </lineage>
</organism>
<dbReference type="EMBL" id="JAQLOI010000003">
    <property type="protein sequence ID" value="MDB1125264.1"/>
    <property type="molecule type" value="Genomic_DNA"/>
</dbReference>